<dbReference type="Gene3D" id="1.10.357.10">
    <property type="entry name" value="Tetracycline Repressor, domain 2"/>
    <property type="match status" value="1"/>
</dbReference>
<evidence type="ECO:0000259" key="6">
    <source>
        <dbReference type="PROSITE" id="PS50977"/>
    </source>
</evidence>
<dbReference type="Pfam" id="PF16925">
    <property type="entry name" value="TetR_C_13"/>
    <property type="match status" value="1"/>
</dbReference>
<dbReference type="PANTHER" id="PTHR47506:SF10">
    <property type="entry name" value="TRANSCRIPTIONAL REGULATORY PROTEIN"/>
    <property type="match status" value="1"/>
</dbReference>
<dbReference type="InterPro" id="IPR023772">
    <property type="entry name" value="DNA-bd_HTH_TetR-type_CS"/>
</dbReference>
<dbReference type="SUPFAM" id="SSF46689">
    <property type="entry name" value="Homeodomain-like"/>
    <property type="match status" value="1"/>
</dbReference>
<gene>
    <name evidence="7" type="ORF">J5Y10_18995</name>
</gene>
<dbReference type="AlphaFoldDB" id="A0A940N1A0"/>
<keyword evidence="2 4" id="KW-0238">DNA-binding</keyword>
<evidence type="ECO:0000256" key="2">
    <source>
        <dbReference type="ARBA" id="ARBA00023125"/>
    </source>
</evidence>
<evidence type="ECO:0000313" key="8">
    <source>
        <dbReference type="Proteomes" id="UP000677537"/>
    </source>
</evidence>
<dbReference type="SUPFAM" id="SSF48498">
    <property type="entry name" value="Tetracyclin repressor-like, C-terminal domain"/>
    <property type="match status" value="1"/>
</dbReference>
<accession>A0A940N1A0</accession>
<dbReference type="PROSITE" id="PS01081">
    <property type="entry name" value="HTH_TETR_1"/>
    <property type="match status" value="1"/>
</dbReference>
<dbReference type="Proteomes" id="UP000677537">
    <property type="component" value="Unassembled WGS sequence"/>
</dbReference>
<evidence type="ECO:0000256" key="3">
    <source>
        <dbReference type="ARBA" id="ARBA00023163"/>
    </source>
</evidence>
<dbReference type="PRINTS" id="PR00455">
    <property type="entry name" value="HTHTETR"/>
</dbReference>
<dbReference type="InterPro" id="IPR009057">
    <property type="entry name" value="Homeodomain-like_sf"/>
</dbReference>
<reference evidence="7" key="1">
    <citation type="submission" date="2021-03" db="EMBL/GenBank/DDBJ databases">
        <authorList>
            <person name="So Y."/>
        </authorList>
    </citation>
    <scope>NUCLEOTIDE SEQUENCE</scope>
    <source>
        <strain evidence="7">SG15</strain>
    </source>
</reference>
<keyword evidence="8" id="KW-1185">Reference proteome</keyword>
<dbReference type="GO" id="GO:0003677">
    <property type="term" value="F:DNA binding"/>
    <property type="evidence" value="ECO:0007669"/>
    <property type="project" value="UniProtKB-UniRule"/>
</dbReference>
<evidence type="ECO:0000256" key="5">
    <source>
        <dbReference type="SAM" id="MobiDB-lite"/>
    </source>
</evidence>
<protein>
    <submittedName>
        <fullName evidence="7">TetR/AcrR family transcriptional regulator</fullName>
    </submittedName>
</protein>
<evidence type="ECO:0000313" key="7">
    <source>
        <dbReference type="EMBL" id="MBP0494880.1"/>
    </source>
</evidence>
<dbReference type="Gene3D" id="1.10.10.60">
    <property type="entry name" value="Homeodomain-like"/>
    <property type="match status" value="1"/>
</dbReference>
<feature type="DNA-binding region" description="H-T-H motif" evidence="4">
    <location>
        <begin position="50"/>
        <end position="69"/>
    </location>
</feature>
<proteinExistence type="predicted"/>
<evidence type="ECO:0000256" key="1">
    <source>
        <dbReference type="ARBA" id="ARBA00023015"/>
    </source>
</evidence>
<dbReference type="InterPro" id="IPR036271">
    <property type="entry name" value="Tet_transcr_reg_TetR-rel_C_sf"/>
</dbReference>
<dbReference type="Pfam" id="PF00440">
    <property type="entry name" value="TetR_N"/>
    <property type="match status" value="1"/>
</dbReference>
<comment type="caution">
    <text evidence="7">The sequence shown here is derived from an EMBL/GenBank/DDBJ whole genome shotgun (WGS) entry which is preliminary data.</text>
</comment>
<dbReference type="PROSITE" id="PS50977">
    <property type="entry name" value="HTH_TETR_2"/>
    <property type="match status" value="1"/>
</dbReference>
<organism evidence="7 8">
    <name type="scientific">Roseomonas indoligenes</name>
    <dbReference type="NCBI Taxonomy" id="2820811"/>
    <lineage>
        <taxon>Bacteria</taxon>
        <taxon>Pseudomonadati</taxon>
        <taxon>Pseudomonadota</taxon>
        <taxon>Alphaproteobacteria</taxon>
        <taxon>Acetobacterales</taxon>
        <taxon>Roseomonadaceae</taxon>
        <taxon>Roseomonas</taxon>
    </lineage>
</organism>
<dbReference type="InterPro" id="IPR011075">
    <property type="entry name" value="TetR_C"/>
</dbReference>
<feature type="region of interest" description="Disordered" evidence="5">
    <location>
        <begin position="1"/>
        <end position="27"/>
    </location>
</feature>
<evidence type="ECO:0000256" key="4">
    <source>
        <dbReference type="PROSITE-ProRule" id="PRU00335"/>
    </source>
</evidence>
<dbReference type="RefSeq" id="WP_209375682.1">
    <property type="nucleotide sequence ID" value="NZ_JAGIZA010000013.1"/>
</dbReference>
<dbReference type="EMBL" id="JAGIZA010000013">
    <property type="protein sequence ID" value="MBP0494880.1"/>
    <property type="molecule type" value="Genomic_DNA"/>
</dbReference>
<dbReference type="InterPro" id="IPR001647">
    <property type="entry name" value="HTH_TetR"/>
</dbReference>
<dbReference type="PANTHER" id="PTHR47506">
    <property type="entry name" value="TRANSCRIPTIONAL REGULATORY PROTEIN"/>
    <property type="match status" value="1"/>
</dbReference>
<keyword evidence="1" id="KW-0805">Transcription regulation</keyword>
<sequence>MPAPSSTPDLAAPSADPPRRGPGRPRAFDMDVALDKALLVFRERGYNATSVSDLAEAMGLATGSLYKAFTDKRGVFLAAFAHYERRRRAELQGLMDPEPTGFGKLRALLHSYAELSHDREGQRGCLVTGTANELATLDPEMAAQVRATVARTEAAIRDLLRLGQVDGTLSAALDIDAAARLLLSVLQGFRVVGKLGRARDEMVAAADQALRLLA</sequence>
<keyword evidence="3" id="KW-0804">Transcription</keyword>
<name>A0A940N1A0_9PROT</name>
<feature type="domain" description="HTH tetR-type" evidence="6">
    <location>
        <begin position="27"/>
        <end position="87"/>
    </location>
</feature>